<keyword evidence="3" id="KW-0804">Transcription</keyword>
<evidence type="ECO:0000313" key="5">
    <source>
        <dbReference type="EMBL" id="CAG7622874.1"/>
    </source>
</evidence>
<evidence type="ECO:0000313" key="6">
    <source>
        <dbReference type="Proteomes" id="UP000693672"/>
    </source>
</evidence>
<dbReference type="PANTHER" id="PTHR46796">
    <property type="entry name" value="HTH-TYPE TRANSCRIPTIONAL ACTIVATOR RHAS-RELATED"/>
    <property type="match status" value="1"/>
</dbReference>
<dbReference type="GO" id="GO:0043565">
    <property type="term" value="F:sequence-specific DNA binding"/>
    <property type="evidence" value="ECO:0007669"/>
    <property type="project" value="InterPro"/>
</dbReference>
<dbReference type="InterPro" id="IPR018060">
    <property type="entry name" value="HTH_AraC"/>
</dbReference>
<evidence type="ECO:0000259" key="4">
    <source>
        <dbReference type="PROSITE" id="PS01124"/>
    </source>
</evidence>
<gene>
    <name evidence="5" type="primary">rhaR_39</name>
    <name evidence="5" type="ORF">PAESOLCIP111_02453</name>
</gene>
<dbReference type="AlphaFoldDB" id="A0A916K4A8"/>
<dbReference type="InterPro" id="IPR003313">
    <property type="entry name" value="AraC-bd"/>
</dbReference>
<keyword evidence="2" id="KW-0238">DNA-binding</keyword>
<dbReference type="InterPro" id="IPR050204">
    <property type="entry name" value="AraC_XylS_family_regulators"/>
</dbReference>
<dbReference type="EMBL" id="CAJVAS010000009">
    <property type="protein sequence ID" value="CAG7622874.1"/>
    <property type="molecule type" value="Genomic_DNA"/>
</dbReference>
<reference evidence="5" key="1">
    <citation type="submission" date="2021-06" db="EMBL/GenBank/DDBJ databases">
        <authorList>
            <person name="Criscuolo A."/>
        </authorList>
    </citation>
    <scope>NUCLEOTIDE SEQUENCE</scope>
    <source>
        <strain evidence="5">CIP111600</strain>
    </source>
</reference>
<sequence>MSNKLYFLEPDDTLEQLQDYYFPPYLTLAHMFHAPDGWSLKPRQLKQYQLQYVLEGAAEYVIEGRTYMTHRGDLLFHGPNERHHVRTMPGTPYVCISVVFHFGGVSFPIHDLLGPETAGGSHYMGNFANQALENKLSELVLHYRQSGLYHQLLCQNVLMRILLQLSAASDALGPTASKKEDANKAKLILVRNYIDSHLREGFGHRDLEKLTGWSRNYIIVQFRKAFGMSPTQYLIRVRLEKAKELALQSGLSFSEIASEVGYVNIHAFGKIFKRKTGMSLSEFCATLFKDTPDK</sequence>
<dbReference type="GO" id="GO:0003700">
    <property type="term" value="F:DNA-binding transcription factor activity"/>
    <property type="evidence" value="ECO:0007669"/>
    <property type="project" value="InterPro"/>
</dbReference>
<evidence type="ECO:0000256" key="1">
    <source>
        <dbReference type="ARBA" id="ARBA00023015"/>
    </source>
</evidence>
<protein>
    <submittedName>
        <fullName evidence="5">HTH-type transcriptional activator RhaR</fullName>
    </submittedName>
</protein>
<evidence type="ECO:0000256" key="3">
    <source>
        <dbReference type="ARBA" id="ARBA00023163"/>
    </source>
</evidence>
<accession>A0A916K4A8</accession>
<comment type="caution">
    <text evidence="5">The sequence shown here is derived from an EMBL/GenBank/DDBJ whole genome shotgun (WGS) entry which is preliminary data.</text>
</comment>
<dbReference type="PROSITE" id="PS01124">
    <property type="entry name" value="HTH_ARAC_FAMILY_2"/>
    <property type="match status" value="1"/>
</dbReference>
<name>A0A916K4A8_9BACL</name>
<dbReference type="InterPro" id="IPR018062">
    <property type="entry name" value="HTH_AraC-typ_CS"/>
</dbReference>
<proteinExistence type="predicted"/>
<dbReference type="SMART" id="SM00342">
    <property type="entry name" value="HTH_ARAC"/>
    <property type="match status" value="1"/>
</dbReference>
<dbReference type="PROSITE" id="PS00041">
    <property type="entry name" value="HTH_ARAC_FAMILY_1"/>
    <property type="match status" value="1"/>
</dbReference>
<organism evidence="5 6">
    <name type="scientific">Paenibacillus solanacearum</name>
    <dbReference type="NCBI Taxonomy" id="2048548"/>
    <lineage>
        <taxon>Bacteria</taxon>
        <taxon>Bacillati</taxon>
        <taxon>Bacillota</taxon>
        <taxon>Bacilli</taxon>
        <taxon>Bacillales</taxon>
        <taxon>Paenibacillaceae</taxon>
        <taxon>Paenibacillus</taxon>
    </lineage>
</organism>
<dbReference type="Pfam" id="PF12833">
    <property type="entry name" value="HTH_18"/>
    <property type="match status" value="1"/>
</dbReference>
<dbReference type="CDD" id="cd02208">
    <property type="entry name" value="cupin_RmlC-like"/>
    <property type="match status" value="1"/>
</dbReference>
<feature type="domain" description="HTH araC/xylS-type" evidence="4">
    <location>
        <begin position="188"/>
        <end position="286"/>
    </location>
</feature>
<dbReference type="Proteomes" id="UP000693672">
    <property type="component" value="Unassembled WGS sequence"/>
</dbReference>
<evidence type="ECO:0000256" key="2">
    <source>
        <dbReference type="ARBA" id="ARBA00023125"/>
    </source>
</evidence>
<keyword evidence="6" id="KW-1185">Reference proteome</keyword>
<dbReference type="Pfam" id="PF02311">
    <property type="entry name" value="AraC_binding"/>
    <property type="match status" value="1"/>
</dbReference>
<keyword evidence="1" id="KW-0805">Transcription regulation</keyword>
<dbReference type="RefSeq" id="WP_218092240.1">
    <property type="nucleotide sequence ID" value="NZ_CAJVAS010000009.1"/>
</dbReference>